<keyword evidence="2" id="KW-1185">Reference proteome</keyword>
<comment type="caution">
    <text evidence="1">The sequence shown here is derived from an EMBL/GenBank/DDBJ whole genome shotgun (WGS) entry which is preliminary data.</text>
</comment>
<dbReference type="EMBL" id="CM056820">
    <property type="protein sequence ID" value="KAJ8616491.1"/>
    <property type="molecule type" value="Genomic_DNA"/>
</dbReference>
<dbReference type="Proteomes" id="UP001234297">
    <property type="component" value="Chromosome 12"/>
</dbReference>
<sequence length="273" mass="30800">MPFKKPSPLEKPAPNPNPNHKWADNQDATRPPLSLSGRSNPNPREESSRRLQGRRSDLSPVRFTPPLFPVPPKLPRLQALARPPRPPPLLPLAPRPALPRLREPHLPLPRPHRDRPRHHLHPLPVPSQQLRHLPHPPTSPSLLISQKNPSQTQTSLVCSERTFSSLDAFFSPSLATKINKSVSSSSPRLVWAGVASSPIFASSPSSATYLAGNPLTKVRFFCLLLNLLECEQRSQEYFKEQSAFRRQKERKEKYNLYKELVDADAVALYRGLE</sequence>
<name>A0ACC2K640_PERAE</name>
<evidence type="ECO:0000313" key="2">
    <source>
        <dbReference type="Proteomes" id="UP001234297"/>
    </source>
</evidence>
<accession>A0ACC2K640</accession>
<gene>
    <name evidence="1" type="ORF">MRB53_035863</name>
</gene>
<evidence type="ECO:0000313" key="1">
    <source>
        <dbReference type="EMBL" id="KAJ8616491.1"/>
    </source>
</evidence>
<proteinExistence type="predicted"/>
<protein>
    <submittedName>
        <fullName evidence="1">Uncharacterized protein</fullName>
    </submittedName>
</protein>
<reference evidence="1 2" key="1">
    <citation type="journal article" date="2022" name="Hortic Res">
        <title>A haplotype resolved chromosomal level avocado genome allows analysis of novel avocado genes.</title>
        <authorList>
            <person name="Nath O."/>
            <person name="Fletcher S.J."/>
            <person name="Hayward A."/>
            <person name="Shaw L.M."/>
            <person name="Masouleh A.K."/>
            <person name="Furtado A."/>
            <person name="Henry R.J."/>
            <person name="Mitter N."/>
        </authorList>
    </citation>
    <scope>NUCLEOTIDE SEQUENCE [LARGE SCALE GENOMIC DNA]</scope>
    <source>
        <strain evidence="2">cv. Hass</strain>
    </source>
</reference>
<organism evidence="1 2">
    <name type="scientific">Persea americana</name>
    <name type="common">Avocado</name>
    <dbReference type="NCBI Taxonomy" id="3435"/>
    <lineage>
        <taxon>Eukaryota</taxon>
        <taxon>Viridiplantae</taxon>
        <taxon>Streptophyta</taxon>
        <taxon>Embryophyta</taxon>
        <taxon>Tracheophyta</taxon>
        <taxon>Spermatophyta</taxon>
        <taxon>Magnoliopsida</taxon>
        <taxon>Magnoliidae</taxon>
        <taxon>Laurales</taxon>
        <taxon>Lauraceae</taxon>
        <taxon>Persea</taxon>
    </lineage>
</organism>